<dbReference type="SUPFAM" id="SSF54928">
    <property type="entry name" value="RNA-binding domain, RBD"/>
    <property type="match status" value="1"/>
</dbReference>
<dbReference type="InterPro" id="IPR000504">
    <property type="entry name" value="RRM_dom"/>
</dbReference>
<evidence type="ECO:0000256" key="2">
    <source>
        <dbReference type="PROSITE-ProRule" id="PRU00176"/>
    </source>
</evidence>
<dbReference type="Gene3D" id="3.30.70.330">
    <property type="match status" value="1"/>
</dbReference>
<evidence type="ECO:0000256" key="1">
    <source>
        <dbReference type="ARBA" id="ARBA00022884"/>
    </source>
</evidence>
<dbReference type="GO" id="GO:0003723">
    <property type="term" value="F:RNA binding"/>
    <property type="evidence" value="ECO:0007669"/>
    <property type="project" value="UniProtKB-UniRule"/>
</dbReference>
<dbReference type="InterPro" id="IPR035979">
    <property type="entry name" value="RBD_domain_sf"/>
</dbReference>
<evidence type="ECO:0000313" key="7">
    <source>
        <dbReference type="RefSeq" id="XP_024940823.1"/>
    </source>
</evidence>
<dbReference type="SMART" id="SM00360">
    <property type="entry name" value="RRM"/>
    <property type="match status" value="1"/>
</dbReference>
<keyword evidence="5" id="KW-1185">Reference proteome</keyword>
<accession>A0AAJ7RH81</accession>
<dbReference type="Pfam" id="PF00076">
    <property type="entry name" value="RRM_1"/>
    <property type="match status" value="1"/>
</dbReference>
<reference evidence="6 7" key="1">
    <citation type="submission" date="2025-04" db="UniProtKB">
        <authorList>
            <consortium name="RefSeq"/>
        </authorList>
    </citation>
    <scope>IDENTIFICATION</scope>
</reference>
<feature type="domain" description="RRM" evidence="4">
    <location>
        <begin position="5"/>
        <end position="86"/>
    </location>
</feature>
<evidence type="ECO:0000313" key="5">
    <source>
        <dbReference type="Proteomes" id="UP000694920"/>
    </source>
</evidence>
<evidence type="ECO:0000313" key="6">
    <source>
        <dbReference type="RefSeq" id="XP_015595235.1"/>
    </source>
</evidence>
<dbReference type="GeneID" id="107267725"/>
<dbReference type="KEGG" id="ccin:107267725"/>
<feature type="region of interest" description="Disordered" evidence="3">
    <location>
        <begin position="470"/>
        <end position="495"/>
    </location>
</feature>
<organism evidence="5 7">
    <name type="scientific">Cephus cinctus</name>
    <name type="common">Wheat stem sawfly</name>
    <dbReference type="NCBI Taxonomy" id="211228"/>
    <lineage>
        <taxon>Eukaryota</taxon>
        <taxon>Metazoa</taxon>
        <taxon>Ecdysozoa</taxon>
        <taxon>Arthropoda</taxon>
        <taxon>Hexapoda</taxon>
        <taxon>Insecta</taxon>
        <taxon>Pterygota</taxon>
        <taxon>Neoptera</taxon>
        <taxon>Endopterygota</taxon>
        <taxon>Hymenoptera</taxon>
        <taxon>Cephoidea</taxon>
        <taxon>Cephidae</taxon>
        <taxon>Cephus</taxon>
    </lineage>
</organism>
<dbReference type="InterPro" id="IPR012677">
    <property type="entry name" value="Nucleotide-bd_a/b_plait_sf"/>
</dbReference>
<sequence>MEKSYRLYLKNLPYEVNENEVKSLFEDYGTVVNVDIKEKKDVEENCESKFAFVVILATDKNLNACFKHVNTVTLNGRSLSVVIAKESFLERLKRERQEAAVSKSKETSNTLNSVPLEIAPIKLKINPVKTPTSIKIQNDHVSSSFKKRKNNEEEVKDICIDPMNQDWEDDMNWKEKHSKIDIKSPEKNNVNHVFIDVPKKEMTISEKKRIQSLKEKKLIFKAKEQMIRDALKSVDKAQNKKIVFEDDVGQEDDAKKNGKDRKLLFDDAEDVEANWDENQFEIKNKTKEKLSMLQAKLGHDKRFTLDERFIDDDEVTHESELQEKVESSLEDEKKWQLDILQNVLGKPIKSRTESNAPTNLKRKGQMIRYDPTENNHYKYEVPIETSVPKKSEKKKRKISVTENEEPAVPVSKDVFYNVSDRLADSLKQDNEFSLLKTFAREPTNTVNEPEAESYSKSNFQFDFNKMNPFKYDSSDNEDHGDDNQETSTGDNEKINSKISHGWNDRFFFAIDDVRFHDTDKFFNKEAAPRKEFENLRRELKQIVRTKIRNNTKKTTSWTKRKTKK</sequence>
<dbReference type="RefSeq" id="XP_024940823.1">
    <property type="nucleotide sequence ID" value="XM_025085055.1"/>
</dbReference>
<dbReference type="PROSITE" id="PS50102">
    <property type="entry name" value="RRM"/>
    <property type="match status" value="1"/>
</dbReference>
<evidence type="ECO:0000259" key="4">
    <source>
        <dbReference type="PROSITE" id="PS50102"/>
    </source>
</evidence>
<protein>
    <submittedName>
        <fullName evidence="6 7">Probable RNA-binding protein CG14230</fullName>
    </submittedName>
</protein>
<dbReference type="PANTHER" id="PTHR48029">
    <property type="entry name" value="NUCLEOLAR PROTEIN 8"/>
    <property type="match status" value="1"/>
</dbReference>
<evidence type="ECO:0000256" key="3">
    <source>
        <dbReference type="SAM" id="MobiDB-lite"/>
    </source>
</evidence>
<dbReference type="Proteomes" id="UP000694920">
    <property type="component" value="Unplaced"/>
</dbReference>
<gene>
    <name evidence="6 7" type="primary">LOC107267725</name>
</gene>
<keyword evidence="1 2" id="KW-0694">RNA-binding</keyword>
<proteinExistence type="predicted"/>
<dbReference type="AlphaFoldDB" id="A0AAJ7RH81"/>
<dbReference type="PANTHER" id="PTHR48029:SF1">
    <property type="entry name" value="NUCLEOLAR PROTEIN 8"/>
    <property type="match status" value="1"/>
</dbReference>
<dbReference type="RefSeq" id="XP_015595235.1">
    <property type="nucleotide sequence ID" value="XM_015739749.2"/>
</dbReference>
<name>A0AAJ7RH81_CEPCN</name>